<gene>
    <name evidence="2" type="ORF">GUITHDRAFT_153294</name>
</gene>
<reference evidence="2 4" key="1">
    <citation type="journal article" date="2012" name="Nature">
        <title>Algal genomes reveal evolutionary mosaicism and the fate of nucleomorphs.</title>
        <authorList>
            <consortium name="DOE Joint Genome Institute"/>
            <person name="Curtis B.A."/>
            <person name="Tanifuji G."/>
            <person name="Burki F."/>
            <person name="Gruber A."/>
            <person name="Irimia M."/>
            <person name="Maruyama S."/>
            <person name="Arias M.C."/>
            <person name="Ball S.G."/>
            <person name="Gile G.H."/>
            <person name="Hirakawa Y."/>
            <person name="Hopkins J.F."/>
            <person name="Kuo A."/>
            <person name="Rensing S.A."/>
            <person name="Schmutz J."/>
            <person name="Symeonidi A."/>
            <person name="Elias M."/>
            <person name="Eveleigh R.J."/>
            <person name="Herman E.K."/>
            <person name="Klute M.J."/>
            <person name="Nakayama T."/>
            <person name="Obornik M."/>
            <person name="Reyes-Prieto A."/>
            <person name="Armbrust E.V."/>
            <person name="Aves S.J."/>
            <person name="Beiko R.G."/>
            <person name="Coutinho P."/>
            <person name="Dacks J.B."/>
            <person name="Durnford D.G."/>
            <person name="Fast N.M."/>
            <person name="Green B.R."/>
            <person name="Grisdale C.J."/>
            <person name="Hempel F."/>
            <person name="Henrissat B."/>
            <person name="Hoppner M.P."/>
            <person name="Ishida K."/>
            <person name="Kim E."/>
            <person name="Koreny L."/>
            <person name="Kroth P.G."/>
            <person name="Liu Y."/>
            <person name="Malik S.B."/>
            <person name="Maier U.G."/>
            <person name="McRose D."/>
            <person name="Mock T."/>
            <person name="Neilson J.A."/>
            <person name="Onodera N.T."/>
            <person name="Poole A.M."/>
            <person name="Pritham E.J."/>
            <person name="Richards T.A."/>
            <person name="Rocap G."/>
            <person name="Roy S.W."/>
            <person name="Sarai C."/>
            <person name="Schaack S."/>
            <person name="Shirato S."/>
            <person name="Slamovits C.H."/>
            <person name="Spencer D.F."/>
            <person name="Suzuki S."/>
            <person name="Worden A.Z."/>
            <person name="Zauner S."/>
            <person name="Barry K."/>
            <person name="Bell C."/>
            <person name="Bharti A.K."/>
            <person name="Crow J.A."/>
            <person name="Grimwood J."/>
            <person name="Kramer R."/>
            <person name="Lindquist E."/>
            <person name="Lucas S."/>
            <person name="Salamov A."/>
            <person name="McFadden G.I."/>
            <person name="Lane C.E."/>
            <person name="Keeling P.J."/>
            <person name="Gray M.W."/>
            <person name="Grigoriev I.V."/>
            <person name="Archibald J.M."/>
        </authorList>
    </citation>
    <scope>NUCLEOTIDE SEQUENCE</scope>
    <source>
        <strain evidence="2 4">CCMP2712</strain>
    </source>
</reference>
<dbReference type="KEGG" id="gtt:GUITHDRAFT_153294"/>
<protein>
    <submittedName>
        <fullName evidence="2 3">Uncharacterized protein</fullName>
    </submittedName>
</protein>
<accession>L1J3Y3</accession>
<organism evidence="2">
    <name type="scientific">Guillardia theta (strain CCMP2712)</name>
    <name type="common">Cryptophyte</name>
    <dbReference type="NCBI Taxonomy" id="905079"/>
    <lineage>
        <taxon>Eukaryota</taxon>
        <taxon>Cryptophyceae</taxon>
        <taxon>Pyrenomonadales</taxon>
        <taxon>Geminigeraceae</taxon>
        <taxon>Guillardia</taxon>
    </lineage>
</organism>
<proteinExistence type="predicted"/>
<evidence type="ECO:0000313" key="3">
    <source>
        <dbReference type="EnsemblProtists" id="EKX43238"/>
    </source>
</evidence>
<dbReference type="PaxDb" id="55529-EKX43238"/>
<keyword evidence="4" id="KW-1185">Reference proteome</keyword>
<dbReference type="EMBL" id="JH993011">
    <property type="protein sequence ID" value="EKX43238.1"/>
    <property type="molecule type" value="Genomic_DNA"/>
</dbReference>
<evidence type="ECO:0000313" key="2">
    <source>
        <dbReference type="EMBL" id="EKX43238.1"/>
    </source>
</evidence>
<name>L1J3Y3_GUITC</name>
<sequence>MPGTDDGRKPVQPRTSGGLLQVSRRSRRRFKAYDSLQSPSLPYCQGRTGPGKSDLTAESGTAQRLPRAAPYIAARGGIIIESPGSLRRLCDPSLISGFLPGSA</sequence>
<dbReference type="Proteomes" id="UP000011087">
    <property type="component" value="Unassembled WGS sequence"/>
</dbReference>
<reference evidence="4" key="2">
    <citation type="submission" date="2012-11" db="EMBL/GenBank/DDBJ databases">
        <authorList>
            <person name="Kuo A."/>
            <person name="Curtis B.A."/>
            <person name="Tanifuji G."/>
            <person name="Burki F."/>
            <person name="Gruber A."/>
            <person name="Irimia M."/>
            <person name="Maruyama S."/>
            <person name="Arias M.C."/>
            <person name="Ball S.G."/>
            <person name="Gile G.H."/>
            <person name="Hirakawa Y."/>
            <person name="Hopkins J.F."/>
            <person name="Rensing S.A."/>
            <person name="Schmutz J."/>
            <person name="Symeonidi A."/>
            <person name="Elias M."/>
            <person name="Eveleigh R.J."/>
            <person name="Herman E.K."/>
            <person name="Klute M.J."/>
            <person name="Nakayama T."/>
            <person name="Obornik M."/>
            <person name="Reyes-Prieto A."/>
            <person name="Armbrust E.V."/>
            <person name="Aves S.J."/>
            <person name="Beiko R.G."/>
            <person name="Coutinho P."/>
            <person name="Dacks J.B."/>
            <person name="Durnford D.G."/>
            <person name="Fast N.M."/>
            <person name="Green B.R."/>
            <person name="Grisdale C."/>
            <person name="Hempe F."/>
            <person name="Henrissat B."/>
            <person name="Hoppner M.P."/>
            <person name="Ishida K.-I."/>
            <person name="Kim E."/>
            <person name="Koreny L."/>
            <person name="Kroth P.G."/>
            <person name="Liu Y."/>
            <person name="Malik S.-B."/>
            <person name="Maier U.G."/>
            <person name="McRose D."/>
            <person name="Mock T."/>
            <person name="Neilson J.A."/>
            <person name="Onodera N.T."/>
            <person name="Poole A.M."/>
            <person name="Pritham E.J."/>
            <person name="Richards T.A."/>
            <person name="Rocap G."/>
            <person name="Roy S.W."/>
            <person name="Sarai C."/>
            <person name="Schaack S."/>
            <person name="Shirato S."/>
            <person name="Slamovits C.H."/>
            <person name="Spencer D.F."/>
            <person name="Suzuki S."/>
            <person name="Worden A.Z."/>
            <person name="Zauner S."/>
            <person name="Barry K."/>
            <person name="Bell C."/>
            <person name="Bharti A.K."/>
            <person name="Crow J.A."/>
            <person name="Grimwood J."/>
            <person name="Kramer R."/>
            <person name="Lindquist E."/>
            <person name="Lucas S."/>
            <person name="Salamov A."/>
            <person name="McFadden G.I."/>
            <person name="Lane C.E."/>
            <person name="Keeling P.J."/>
            <person name="Gray M.W."/>
            <person name="Grigoriev I.V."/>
            <person name="Archibald J.M."/>
        </authorList>
    </citation>
    <scope>NUCLEOTIDE SEQUENCE</scope>
    <source>
        <strain evidence="4">CCMP2712</strain>
    </source>
</reference>
<feature type="region of interest" description="Disordered" evidence="1">
    <location>
        <begin position="1"/>
        <end position="24"/>
    </location>
</feature>
<feature type="region of interest" description="Disordered" evidence="1">
    <location>
        <begin position="39"/>
        <end position="61"/>
    </location>
</feature>
<dbReference type="HOGENOM" id="CLU_2268968_0_0_1"/>
<dbReference type="RefSeq" id="XP_005830218.1">
    <property type="nucleotide sequence ID" value="XM_005830161.1"/>
</dbReference>
<evidence type="ECO:0000256" key="1">
    <source>
        <dbReference type="SAM" id="MobiDB-lite"/>
    </source>
</evidence>
<dbReference type="EnsemblProtists" id="EKX43238">
    <property type="protein sequence ID" value="EKX43238"/>
    <property type="gene ID" value="GUITHDRAFT_153294"/>
</dbReference>
<reference evidence="3" key="3">
    <citation type="submission" date="2016-03" db="UniProtKB">
        <authorList>
            <consortium name="EnsemblProtists"/>
        </authorList>
    </citation>
    <scope>IDENTIFICATION</scope>
</reference>
<dbReference type="AlphaFoldDB" id="L1J3Y3"/>
<evidence type="ECO:0000313" key="4">
    <source>
        <dbReference type="Proteomes" id="UP000011087"/>
    </source>
</evidence>
<dbReference type="GeneID" id="17299897"/>